<dbReference type="InterPro" id="IPR017853">
    <property type="entry name" value="GH"/>
</dbReference>
<dbReference type="Gene3D" id="3.20.20.300">
    <property type="entry name" value="Glycoside hydrolase, family 3, N-terminal domain"/>
    <property type="match status" value="1"/>
</dbReference>
<dbReference type="EMBL" id="FNJM01000003">
    <property type="protein sequence ID" value="SDP24413.1"/>
    <property type="molecule type" value="Genomic_DNA"/>
</dbReference>
<organism evidence="8 9">
    <name type="scientific">Clostridium gasigenes</name>
    <dbReference type="NCBI Taxonomy" id="94869"/>
    <lineage>
        <taxon>Bacteria</taxon>
        <taxon>Bacillati</taxon>
        <taxon>Bacillota</taxon>
        <taxon>Clostridia</taxon>
        <taxon>Eubacteriales</taxon>
        <taxon>Clostridiaceae</taxon>
        <taxon>Clostridium</taxon>
    </lineage>
</organism>
<dbReference type="GO" id="GO:0009254">
    <property type="term" value="P:peptidoglycan turnover"/>
    <property type="evidence" value="ECO:0007669"/>
    <property type="project" value="TreeGrafter"/>
</dbReference>
<evidence type="ECO:0000256" key="6">
    <source>
        <dbReference type="SAM" id="Phobius"/>
    </source>
</evidence>
<dbReference type="PROSITE" id="PS00775">
    <property type="entry name" value="GLYCOSYL_HYDROL_F3"/>
    <property type="match status" value="1"/>
</dbReference>
<evidence type="ECO:0000313" key="8">
    <source>
        <dbReference type="EMBL" id="SDP24413.1"/>
    </source>
</evidence>
<evidence type="ECO:0000313" key="9">
    <source>
        <dbReference type="Proteomes" id="UP000198597"/>
    </source>
</evidence>
<dbReference type="InterPro" id="IPR050226">
    <property type="entry name" value="NagZ_Beta-hexosaminidase"/>
</dbReference>
<dbReference type="GO" id="GO:0005975">
    <property type="term" value="P:carbohydrate metabolic process"/>
    <property type="evidence" value="ECO:0007669"/>
    <property type="project" value="InterPro"/>
</dbReference>
<proteinExistence type="inferred from homology"/>
<keyword evidence="9" id="KW-1185">Reference proteome</keyword>
<dbReference type="AlphaFoldDB" id="A0A1H0R4G4"/>
<dbReference type="SUPFAM" id="SSF51445">
    <property type="entry name" value="(Trans)glycosidases"/>
    <property type="match status" value="1"/>
</dbReference>
<feature type="transmembrane region" description="Helical" evidence="6">
    <location>
        <begin position="31"/>
        <end position="54"/>
    </location>
</feature>
<evidence type="ECO:0000256" key="4">
    <source>
        <dbReference type="ARBA" id="ARBA00022801"/>
    </source>
</evidence>
<dbReference type="InterPro" id="IPR019800">
    <property type="entry name" value="Glyco_hydro_3_AS"/>
</dbReference>
<evidence type="ECO:0000256" key="2">
    <source>
        <dbReference type="ARBA" id="ARBA00005336"/>
    </source>
</evidence>
<dbReference type="InterPro" id="IPR001764">
    <property type="entry name" value="Glyco_hydro_3_N"/>
</dbReference>
<feature type="domain" description="Glycoside hydrolase family 3 N-terminal" evidence="7">
    <location>
        <begin position="72"/>
        <end position="407"/>
    </location>
</feature>
<sequence length="416" mass="46494">MKLKLEKEFLGNTNTKNMIVKEVLYMNKRNILLLATLVLVLCFGGFMIMDVVAWESSTKKEDAQILLDSMSLEEKLEQMIIIDIPYIYEDNNQVNFTKVTESVKEFFKTRKPGGIILSKNNMINKEQTTMMISEIQNMKDKVPFFITVDEEGGRVSRIPIKLNIQAATEIGNTGNPKKAFEAAQTIGKALKQLGFNVDYAPVMDVNTNPNNPIIGDRAFSSDPKIVSQFGVEFINGLRKEGILSTAKHFPGHGDTSADSHKGFVEVSHDINRIRNVELLPFREAIKNNVDFVMVGHISVPALDSSRTPASLSKPIVTDLLKNEMGFKGVVITDALDMGAITQNYDKYESVKLAINSGNDIALMPDITITPGKDISQYDELIKYLKDEVNKGNIKQERIDDAVMRILKAKEKVKGNI</sequence>
<dbReference type="PANTHER" id="PTHR30480:SF13">
    <property type="entry name" value="BETA-HEXOSAMINIDASE"/>
    <property type="match status" value="1"/>
</dbReference>
<protein>
    <recommendedName>
        <fullName evidence="3">beta-N-acetylhexosaminidase</fullName>
        <ecNumber evidence="3">3.2.1.52</ecNumber>
    </recommendedName>
</protein>
<evidence type="ECO:0000256" key="5">
    <source>
        <dbReference type="ARBA" id="ARBA00023295"/>
    </source>
</evidence>
<dbReference type="Pfam" id="PF00933">
    <property type="entry name" value="Glyco_hydro_3"/>
    <property type="match status" value="1"/>
</dbReference>
<keyword evidence="4" id="KW-0378">Hydrolase</keyword>
<comment type="similarity">
    <text evidence="2">Belongs to the glycosyl hydrolase 3 family.</text>
</comment>
<keyword evidence="6" id="KW-1133">Transmembrane helix</keyword>
<dbReference type="OrthoDB" id="9805821at2"/>
<dbReference type="EC" id="3.2.1.52" evidence="3"/>
<dbReference type="Proteomes" id="UP000198597">
    <property type="component" value="Unassembled WGS sequence"/>
</dbReference>
<name>A0A1H0R4G4_9CLOT</name>
<dbReference type="InterPro" id="IPR036962">
    <property type="entry name" value="Glyco_hydro_3_N_sf"/>
</dbReference>
<keyword evidence="6" id="KW-0472">Membrane</keyword>
<evidence type="ECO:0000256" key="1">
    <source>
        <dbReference type="ARBA" id="ARBA00001231"/>
    </source>
</evidence>
<gene>
    <name evidence="8" type="ORF">SAMN04488529_10325</name>
</gene>
<accession>A0A1H0R4G4</accession>
<reference evidence="8 9" key="1">
    <citation type="submission" date="2016-10" db="EMBL/GenBank/DDBJ databases">
        <authorList>
            <person name="de Groot N.N."/>
        </authorList>
    </citation>
    <scope>NUCLEOTIDE SEQUENCE [LARGE SCALE GENOMIC DNA]</scope>
    <source>
        <strain evidence="8 9">DSM 12272</strain>
    </source>
</reference>
<evidence type="ECO:0000256" key="3">
    <source>
        <dbReference type="ARBA" id="ARBA00012663"/>
    </source>
</evidence>
<dbReference type="STRING" id="94869.SAMN04488529_10325"/>
<keyword evidence="5" id="KW-0326">Glycosidase</keyword>
<dbReference type="GO" id="GO:0004563">
    <property type="term" value="F:beta-N-acetylhexosaminidase activity"/>
    <property type="evidence" value="ECO:0007669"/>
    <property type="project" value="UniProtKB-EC"/>
</dbReference>
<dbReference type="PANTHER" id="PTHR30480">
    <property type="entry name" value="BETA-HEXOSAMINIDASE-RELATED"/>
    <property type="match status" value="1"/>
</dbReference>
<comment type="catalytic activity">
    <reaction evidence="1">
        <text>Hydrolysis of terminal non-reducing N-acetyl-D-hexosamine residues in N-acetyl-beta-D-hexosaminides.</text>
        <dbReference type="EC" id="3.2.1.52"/>
    </reaction>
</comment>
<keyword evidence="6" id="KW-0812">Transmembrane</keyword>
<evidence type="ECO:0000259" key="7">
    <source>
        <dbReference type="Pfam" id="PF00933"/>
    </source>
</evidence>